<dbReference type="GeneID" id="30073086"/>
<dbReference type="VEuPathDB" id="FungiDB:FVEG_16210"/>
<name>W7MU79_GIBM7</name>
<dbReference type="KEGG" id="fvr:FVEG_16210"/>
<evidence type="ECO:0000313" key="1">
    <source>
        <dbReference type="EMBL" id="EWG47922.1"/>
    </source>
</evidence>
<keyword evidence="2" id="KW-1185">Reference proteome</keyword>
<dbReference type="OrthoDB" id="4966856at2759"/>
<dbReference type="AlphaFoldDB" id="W7MU79"/>
<dbReference type="RefSeq" id="XP_018754113.1">
    <property type="nucleotide sequence ID" value="XM_018905442.1"/>
</dbReference>
<gene>
    <name evidence="1" type="ORF">FVEG_16210</name>
</gene>
<evidence type="ECO:0000313" key="2">
    <source>
        <dbReference type="Proteomes" id="UP000009096"/>
    </source>
</evidence>
<dbReference type="Proteomes" id="UP000009096">
    <property type="component" value="Chromosome 3"/>
</dbReference>
<sequence length="139" mass="15405">MIDGQNSVFEYLMELCIGEYVHDIVLSVQRCGASFTRSVVRTKNLNTIIAYKRQLTRVASCWLCNSTLEPFGRFFPCGNIITAGKKGCDILEKKENVGPGDLLCHDCLKITDGINKLNDNQALPDSPKMAGRCDLEVMG</sequence>
<protein>
    <submittedName>
        <fullName evidence="1">Uncharacterized protein</fullName>
    </submittedName>
</protein>
<proteinExistence type="predicted"/>
<reference evidence="1 2" key="1">
    <citation type="journal article" date="2010" name="Nature">
        <title>Comparative genomics reveals mobile pathogenicity chromosomes in Fusarium.</title>
        <authorList>
            <person name="Ma L.J."/>
            <person name="van der Does H.C."/>
            <person name="Borkovich K.A."/>
            <person name="Coleman J.J."/>
            <person name="Daboussi M.J."/>
            <person name="Di Pietro A."/>
            <person name="Dufresne M."/>
            <person name="Freitag M."/>
            <person name="Grabherr M."/>
            <person name="Henrissat B."/>
            <person name="Houterman P.M."/>
            <person name="Kang S."/>
            <person name="Shim W.B."/>
            <person name="Woloshuk C."/>
            <person name="Xie X."/>
            <person name="Xu J.R."/>
            <person name="Antoniw J."/>
            <person name="Baker S.E."/>
            <person name="Bluhm B.H."/>
            <person name="Breakspear A."/>
            <person name="Brown D.W."/>
            <person name="Butchko R.A."/>
            <person name="Chapman S."/>
            <person name="Coulson R."/>
            <person name="Coutinho P.M."/>
            <person name="Danchin E.G."/>
            <person name="Diener A."/>
            <person name="Gale L.R."/>
            <person name="Gardiner D.M."/>
            <person name="Goff S."/>
            <person name="Hammond-Kosack K.E."/>
            <person name="Hilburn K."/>
            <person name="Hua-Van A."/>
            <person name="Jonkers W."/>
            <person name="Kazan K."/>
            <person name="Kodira C.D."/>
            <person name="Koehrsen M."/>
            <person name="Kumar L."/>
            <person name="Lee Y.H."/>
            <person name="Li L."/>
            <person name="Manners J.M."/>
            <person name="Miranda-Saavedra D."/>
            <person name="Mukherjee M."/>
            <person name="Park G."/>
            <person name="Park J."/>
            <person name="Park S.Y."/>
            <person name="Proctor R.H."/>
            <person name="Regev A."/>
            <person name="Ruiz-Roldan M.C."/>
            <person name="Sain D."/>
            <person name="Sakthikumar S."/>
            <person name="Sykes S."/>
            <person name="Schwartz D.C."/>
            <person name="Turgeon B.G."/>
            <person name="Wapinski I."/>
            <person name="Yoder O."/>
            <person name="Young S."/>
            <person name="Zeng Q."/>
            <person name="Zhou S."/>
            <person name="Galagan J."/>
            <person name="Cuomo C.A."/>
            <person name="Kistler H.C."/>
            <person name="Rep M."/>
        </authorList>
    </citation>
    <scope>NUCLEOTIDE SEQUENCE [LARGE SCALE GENOMIC DNA]</scope>
    <source>
        <strain evidence="2">M3125 / FGSC 7600</strain>
    </source>
</reference>
<dbReference type="EMBL" id="DS022251">
    <property type="protein sequence ID" value="EWG47922.1"/>
    <property type="molecule type" value="Genomic_DNA"/>
</dbReference>
<accession>W7MU79</accession>
<organism evidence="1 2">
    <name type="scientific">Gibberella moniliformis (strain M3125 / FGSC 7600)</name>
    <name type="common">Maize ear and stalk rot fungus</name>
    <name type="synonym">Fusarium verticillioides</name>
    <dbReference type="NCBI Taxonomy" id="334819"/>
    <lineage>
        <taxon>Eukaryota</taxon>
        <taxon>Fungi</taxon>
        <taxon>Dikarya</taxon>
        <taxon>Ascomycota</taxon>
        <taxon>Pezizomycotina</taxon>
        <taxon>Sordariomycetes</taxon>
        <taxon>Hypocreomycetidae</taxon>
        <taxon>Hypocreales</taxon>
        <taxon>Nectriaceae</taxon>
        <taxon>Fusarium</taxon>
        <taxon>Fusarium fujikuroi species complex</taxon>
    </lineage>
</organism>